<accession>A0A0C2H668</accession>
<organism evidence="1 2">
    <name type="scientific">Ancylostoma duodenale</name>
    <dbReference type="NCBI Taxonomy" id="51022"/>
    <lineage>
        <taxon>Eukaryota</taxon>
        <taxon>Metazoa</taxon>
        <taxon>Ecdysozoa</taxon>
        <taxon>Nematoda</taxon>
        <taxon>Chromadorea</taxon>
        <taxon>Rhabditida</taxon>
        <taxon>Rhabditina</taxon>
        <taxon>Rhabditomorpha</taxon>
        <taxon>Strongyloidea</taxon>
        <taxon>Ancylostomatidae</taxon>
        <taxon>Ancylostomatinae</taxon>
        <taxon>Ancylostoma</taxon>
    </lineage>
</organism>
<dbReference type="EMBL" id="KN727815">
    <property type="protein sequence ID" value="KIH64896.1"/>
    <property type="molecule type" value="Genomic_DNA"/>
</dbReference>
<dbReference type="AlphaFoldDB" id="A0A0C2H668"/>
<protein>
    <submittedName>
        <fullName evidence="1">Uncharacterized protein</fullName>
    </submittedName>
</protein>
<dbReference type="Proteomes" id="UP000054047">
    <property type="component" value="Unassembled WGS sequence"/>
</dbReference>
<evidence type="ECO:0000313" key="2">
    <source>
        <dbReference type="Proteomes" id="UP000054047"/>
    </source>
</evidence>
<sequence length="68" mass="7922">MKLLRWMAGITRVHRIRNEKISERFDIATIADKLRQSRLRCHLAPALLGLKLDYKKDEPFGAWSGLCN</sequence>
<evidence type="ECO:0000313" key="1">
    <source>
        <dbReference type="EMBL" id="KIH64896.1"/>
    </source>
</evidence>
<dbReference type="OrthoDB" id="424543at2759"/>
<proteinExistence type="predicted"/>
<name>A0A0C2H668_9BILA</name>
<keyword evidence="2" id="KW-1185">Reference proteome</keyword>
<reference evidence="1 2" key="1">
    <citation type="submission" date="2013-12" db="EMBL/GenBank/DDBJ databases">
        <title>Draft genome of the parsitic nematode Ancylostoma duodenale.</title>
        <authorList>
            <person name="Mitreva M."/>
        </authorList>
    </citation>
    <scope>NUCLEOTIDE SEQUENCE [LARGE SCALE GENOMIC DNA]</scope>
    <source>
        <strain evidence="1 2">Zhejiang</strain>
    </source>
</reference>
<gene>
    <name evidence="1" type="ORF">ANCDUO_04783</name>
</gene>